<dbReference type="NCBIfam" id="TIGR01891">
    <property type="entry name" value="amidohydrolases"/>
    <property type="match status" value="1"/>
</dbReference>
<dbReference type="SUPFAM" id="SSF53187">
    <property type="entry name" value="Zn-dependent exopeptidases"/>
    <property type="match status" value="1"/>
</dbReference>
<dbReference type="InterPro" id="IPR036264">
    <property type="entry name" value="Bact_exopeptidase_dim_dom"/>
</dbReference>
<keyword evidence="3" id="KW-1185">Reference proteome</keyword>
<dbReference type="Gene3D" id="3.30.70.360">
    <property type="match status" value="1"/>
</dbReference>
<sequence>MAHDNDSARPGVGPDFDAIDTYRDLHSHPELAFNEARTAQVVATHLEAAGYAVTPGVGGTGVVGVLERGEGPTVLLRADMDALPVAEDTGLDYASTQSATRPDGTTTPVMHAYGHDVHTTCLIGAAYALAADTSWQGKILAVFQPAEEVGKGARAMVADGLFDRFGKPDVVLGQHVAPLPAGVLGVRPGPAFAASDAMKITLYGKGGHGSRPETTQDPVVMAASLVMRLQTIVSRTIAGSDTAVVTVGSMHAGTAHNIIPDDATLQLSVRTFDPAVRDKVMASIERLARAETLAAGSEREPDVTLIESFPAVVNDAEASKVVADSFGTIPGLMVVDPGSVTGSEDVGILALESGAPCVYWLLGGADPTLFAGASSIQEIAAIVGGLPSNHSPHFAPQPDPTLKVGITALVTAAKTWLA</sequence>
<dbReference type="InterPro" id="IPR017439">
    <property type="entry name" value="Amidohydrolase"/>
</dbReference>
<dbReference type="Gene3D" id="3.40.630.10">
    <property type="entry name" value="Zn peptidases"/>
    <property type="match status" value="1"/>
</dbReference>
<dbReference type="InterPro" id="IPR011650">
    <property type="entry name" value="Peptidase_M20_dimer"/>
</dbReference>
<reference evidence="3" key="1">
    <citation type="submission" date="2021-02" db="EMBL/GenBank/DDBJ databases">
        <title>Leucobacter sp. CX169.</title>
        <authorList>
            <person name="Cheng Y."/>
        </authorList>
    </citation>
    <scope>NUCLEOTIDE SEQUENCE [LARGE SCALE GENOMIC DNA]</scope>
    <source>
        <strain evidence="3">JY899</strain>
    </source>
</reference>
<feature type="domain" description="Peptidase M20 dimerisation" evidence="1">
    <location>
        <begin position="197"/>
        <end position="291"/>
    </location>
</feature>
<proteinExistence type="predicted"/>
<dbReference type="InterPro" id="IPR002933">
    <property type="entry name" value="Peptidase_M20"/>
</dbReference>
<name>A0ABS2TEK4_9ACTO</name>
<dbReference type="PIRSF" id="PIRSF005962">
    <property type="entry name" value="Pept_M20D_amidohydro"/>
    <property type="match status" value="1"/>
</dbReference>
<accession>A0ABS2TEK4</accession>
<evidence type="ECO:0000313" key="2">
    <source>
        <dbReference type="EMBL" id="MBM9433084.1"/>
    </source>
</evidence>
<protein>
    <submittedName>
        <fullName evidence="2">Amidohydrolase</fullName>
    </submittedName>
</protein>
<dbReference type="Pfam" id="PF07687">
    <property type="entry name" value="M20_dimer"/>
    <property type="match status" value="1"/>
</dbReference>
<dbReference type="Proteomes" id="UP000705983">
    <property type="component" value="Unassembled WGS sequence"/>
</dbReference>
<dbReference type="PANTHER" id="PTHR11014:SF63">
    <property type="entry name" value="METALLOPEPTIDASE, PUTATIVE (AFU_ORTHOLOGUE AFUA_6G09600)-RELATED"/>
    <property type="match status" value="1"/>
</dbReference>
<evidence type="ECO:0000313" key="3">
    <source>
        <dbReference type="Proteomes" id="UP000705983"/>
    </source>
</evidence>
<dbReference type="Pfam" id="PF01546">
    <property type="entry name" value="Peptidase_M20"/>
    <property type="match status" value="1"/>
</dbReference>
<evidence type="ECO:0000259" key="1">
    <source>
        <dbReference type="Pfam" id="PF07687"/>
    </source>
</evidence>
<organism evidence="2 3">
    <name type="scientific">Flaviflexus equikiangi</name>
    <dbReference type="NCBI Taxonomy" id="2758573"/>
    <lineage>
        <taxon>Bacteria</taxon>
        <taxon>Bacillati</taxon>
        <taxon>Actinomycetota</taxon>
        <taxon>Actinomycetes</taxon>
        <taxon>Actinomycetales</taxon>
        <taxon>Actinomycetaceae</taxon>
        <taxon>Flaviflexus</taxon>
    </lineage>
</organism>
<gene>
    <name evidence="2" type="ORF">JVW63_05140</name>
</gene>
<comment type="caution">
    <text evidence="2">The sequence shown here is derived from an EMBL/GenBank/DDBJ whole genome shotgun (WGS) entry which is preliminary data.</text>
</comment>
<dbReference type="SUPFAM" id="SSF55031">
    <property type="entry name" value="Bacterial exopeptidase dimerisation domain"/>
    <property type="match status" value="1"/>
</dbReference>
<dbReference type="PANTHER" id="PTHR11014">
    <property type="entry name" value="PEPTIDASE M20 FAMILY MEMBER"/>
    <property type="match status" value="1"/>
</dbReference>
<dbReference type="EMBL" id="JAFFJS010000002">
    <property type="protein sequence ID" value="MBM9433084.1"/>
    <property type="molecule type" value="Genomic_DNA"/>
</dbReference>